<reference evidence="1" key="1">
    <citation type="submission" date="2020-06" db="EMBL/GenBank/DDBJ databases">
        <authorList>
            <consortium name="Plant Systems Biology data submission"/>
        </authorList>
    </citation>
    <scope>NUCLEOTIDE SEQUENCE</scope>
    <source>
        <strain evidence="1">D6</strain>
    </source>
</reference>
<comment type="caution">
    <text evidence="1">The sequence shown here is derived from an EMBL/GenBank/DDBJ whole genome shotgun (WGS) entry which is preliminary data.</text>
</comment>
<dbReference type="Proteomes" id="UP001153069">
    <property type="component" value="Unassembled WGS sequence"/>
</dbReference>
<protein>
    <recommendedName>
        <fullName evidence="3">Methyltransferase FkbM domain-containing protein</fullName>
    </recommendedName>
</protein>
<evidence type="ECO:0008006" key="3">
    <source>
        <dbReference type="Google" id="ProtNLM"/>
    </source>
</evidence>
<organism evidence="1 2">
    <name type="scientific">Seminavis robusta</name>
    <dbReference type="NCBI Taxonomy" id="568900"/>
    <lineage>
        <taxon>Eukaryota</taxon>
        <taxon>Sar</taxon>
        <taxon>Stramenopiles</taxon>
        <taxon>Ochrophyta</taxon>
        <taxon>Bacillariophyta</taxon>
        <taxon>Bacillariophyceae</taxon>
        <taxon>Bacillariophycidae</taxon>
        <taxon>Naviculales</taxon>
        <taxon>Naviculaceae</taxon>
        <taxon>Seminavis</taxon>
    </lineage>
</organism>
<keyword evidence="2" id="KW-1185">Reference proteome</keyword>
<proteinExistence type="predicted"/>
<name>A0A9N8H434_9STRA</name>
<dbReference type="EMBL" id="CAICTM010000102">
    <property type="protein sequence ID" value="CAB9501248.1"/>
    <property type="molecule type" value="Genomic_DNA"/>
</dbReference>
<accession>A0A9N8H434</accession>
<sequence length="358" mass="40364">MARLVLKKSKAPSSSTRHWNRSPNLGLIALVSILLFTHYGQSNIGSYTSLLNSMEESSYLLAQSATNTATKQTSSFLHGHDKHDGSSDDFDFLMCVKDVLDNLPIGKGRLAARRNPKRLNIVFAHHFDANNGPKKWNAKDRFQPMPQLQKADAGSAKSCVVWEVGAHERAEDSRTLLEQYPDCTYHAFEPIPTFFDNLQRNWKDEPRMHTHNFGIGVKDDVFQVDPNSLHSQSTYIGDYATDRGDDGDVNYNHNNQGGGAGLHAHIKSFEHTVAEAGGQYPTLMHMNCEGCEWELLPSGMDVGFIQRIPIIQIGFHNYGEKEGLGGRAWQLCEIRQRLSQSHRMVKGVPFAWERWIKK</sequence>
<gene>
    <name evidence="1" type="ORF">SEMRO_103_G052520.1</name>
</gene>
<dbReference type="SUPFAM" id="SSF53335">
    <property type="entry name" value="S-adenosyl-L-methionine-dependent methyltransferases"/>
    <property type="match status" value="1"/>
</dbReference>
<dbReference type="OrthoDB" id="40902at2759"/>
<evidence type="ECO:0000313" key="1">
    <source>
        <dbReference type="EMBL" id="CAB9501248.1"/>
    </source>
</evidence>
<dbReference type="InterPro" id="IPR029063">
    <property type="entry name" value="SAM-dependent_MTases_sf"/>
</dbReference>
<dbReference type="AlphaFoldDB" id="A0A9N8H434"/>
<dbReference type="Gene3D" id="3.40.50.150">
    <property type="entry name" value="Vaccinia Virus protein VP39"/>
    <property type="match status" value="1"/>
</dbReference>
<evidence type="ECO:0000313" key="2">
    <source>
        <dbReference type="Proteomes" id="UP001153069"/>
    </source>
</evidence>